<evidence type="ECO:0000313" key="2">
    <source>
        <dbReference type="Proteomes" id="UP000253437"/>
    </source>
</evidence>
<name>A0A8B3D8Z7_VIBHA</name>
<dbReference type="EMBL" id="QOUW02000172">
    <property type="protein sequence ID" value="RIW02681.1"/>
    <property type="molecule type" value="Genomic_DNA"/>
</dbReference>
<sequence>MFASKQFKSDSARLAFLVWFEFSVYGDQIECRGCVLHTLIGR</sequence>
<accession>A0A8B3D8Z7</accession>
<evidence type="ECO:0000313" key="1">
    <source>
        <dbReference type="EMBL" id="RIW02681.1"/>
    </source>
</evidence>
<reference evidence="1 2" key="1">
    <citation type="submission" date="2018-08" db="EMBL/GenBank/DDBJ databases">
        <title>Vibrio harveyi strains pathogenic to white snook Centropomus viridis Lockington (1877) and potential probiotic bacteria.</title>
        <authorList>
            <person name="Soto-Rodriguez S."/>
            <person name="Gomez-Gil B."/>
            <person name="Lozano-Olvera R."/>
        </authorList>
    </citation>
    <scope>NUCLEOTIDE SEQUENCE [LARGE SCALE GENOMIC DNA]</scope>
    <source>
        <strain evidence="1 2">CAIM 1508</strain>
    </source>
</reference>
<comment type="caution">
    <text evidence="1">The sequence shown here is derived from an EMBL/GenBank/DDBJ whole genome shotgun (WGS) entry which is preliminary data.</text>
</comment>
<organism evidence="1 2">
    <name type="scientific">Vibrio harveyi</name>
    <name type="common">Beneckea harveyi</name>
    <dbReference type="NCBI Taxonomy" id="669"/>
    <lineage>
        <taxon>Bacteria</taxon>
        <taxon>Pseudomonadati</taxon>
        <taxon>Pseudomonadota</taxon>
        <taxon>Gammaproteobacteria</taxon>
        <taxon>Vibrionales</taxon>
        <taxon>Vibrionaceae</taxon>
        <taxon>Vibrio</taxon>
    </lineage>
</organism>
<protein>
    <submittedName>
        <fullName evidence="1">DUF3265 domain-containing protein</fullName>
    </submittedName>
</protein>
<gene>
    <name evidence="1" type="ORF">DS957_025085</name>
</gene>
<dbReference type="Proteomes" id="UP000253437">
    <property type="component" value="Unassembled WGS sequence"/>
</dbReference>
<proteinExistence type="predicted"/>
<dbReference type="AlphaFoldDB" id="A0A8B3D8Z7"/>